<sequence length="224" mass="24986">MEAALGTRQKIFNEWPLRPLNDEATEFVQRLAMRLAAQYSFNAGGIPWRVYLVRNLSPNAFSIGGGFVFVNEGALTFAENEEEMIAILAHELGHELAGHFCKSRVESAPTSFFDFLLGATPASRPKETAQLGSLPQTIDPAKEQQADRIAISLLQASGYNPQTLLRVSRRLPKDIDGHWVDSIRIETLSQLLGSLPDFNSAPRDSEQFQRIKRMLSSEAPVNRF</sequence>
<dbReference type="PANTHER" id="PTHR22726">
    <property type="entry name" value="METALLOENDOPEPTIDASE OMA1"/>
    <property type="match status" value="1"/>
</dbReference>
<evidence type="ECO:0000256" key="6">
    <source>
        <dbReference type="RuleBase" id="RU003983"/>
    </source>
</evidence>
<comment type="cofactor">
    <cofactor evidence="6">
        <name>Zn(2+)</name>
        <dbReference type="ChEBI" id="CHEBI:29105"/>
    </cofactor>
    <text evidence="6">Binds 1 zinc ion per subunit.</text>
</comment>
<comment type="similarity">
    <text evidence="6">Belongs to the peptidase M48 family.</text>
</comment>
<evidence type="ECO:0000256" key="5">
    <source>
        <dbReference type="ARBA" id="ARBA00023049"/>
    </source>
</evidence>
<keyword evidence="5 6" id="KW-0482">Metalloprotease</keyword>
<dbReference type="InterPro" id="IPR051156">
    <property type="entry name" value="Mito/Outer_Membr_Metalloprot"/>
</dbReference>
<comment type="caution">
    <text evidence="8">The sequence shown here is derived from an EMBL/GenBank/DDBJ whole genome shotgun (WGS) entry which is preliminary data.</text>
</comment>
<dbReference type="CDD" id="cd07324">
    <property type="entry name" value="M48C_Oma1-like"/>
    <property type="match status" value="1"/>
</dbReference>
<evidence type="ECO:0000313" key="8">
    <source>
        <dbReference type="EMBL" id="MCQ8106073.1"/>
    </source>
</evidence>
<gene>
    <name evidence="8" type="ORF">NP590_18330</name>
</gene>
<dbReference type="RefSeq" id="WP_256604130.1">
    <property type="nucleotide sequence ID" value="NZ_JANIBJ010000046.1"/>
</dbReference>
<dbReference type="PANTHER" id="PTHR22726:SF1">
    <property type="entry name" value="METALLOENDOPEPTIDASE OMA1, MITOCHONDRIAL"/>
    <property type="match status" value="1"/>
</dbReference>
<keyword evidence="9" id="KW-1185">Reference proteome</keyword>
<evidence type="ECO:0000256" key="4">
    <source>
        <dbReference type="ARBA" id="ARBA00022833"/>
    </source>
</evidence>
<evidence type="ECO:0000256" key="2">
    <source>
        <dbReference type="ARBA" id="ARBA00022723"/>
    </source>
</evidence>
<reference evidence="8 9" key="1">
    <citation type="submission" date="2022-07" db="EMBL/GenBank/DDBJ databases">
        <title>Methylomonas rivi sp. nov., Methylomonas rosea sp. nov., Methylomonas aureus sp. nov. and Methylomonas subterranea sp. nov., four novel methanotrophs isolated from a freshwater creek and the deep terrestrial subsurface.</title>
        <authorList>
            <person name="Abin C."/>
            <person name="Sankaranarayanan K."/>
            <person name="Garner C."/>
            <person name="Sindelar R."/>
            <person name="Kotary K."/>
            <person name="Garner R."/>
            <person name="Barclay S."/>
            <person name="Lawson P."/>
            <person name="Krumholz L."/>
        </authorList>
    </citation>
    <scope>NUCLEOTIDE SEQUENCE [LARGE SCALE GENOMIC DNA]</scope>
    <source>
        <strain evidence="8 9">SURF-2</strain>
    </source>
</reference>
<dbReference type="Proteomes" id="UP001524499">
    <property type="component" value="Unassembled WGS sequence"/>
</dbReference>
<dbReference type="Gene3D" id="3.30.2010.10">
    <property type="entry name" value="Metalloproteases ('zincins'), catalytic domain"/>
    <property type="match status" value="1"/>
</dbReference>
<keyword evidence="3 6" id="KW-0378">Hydrolase</keyword>
<accession>A0ABT1TKT7</accession>
<keyword evidence="2" id="KW-0479">Metal-binding</keyword>
<dbReference type="Pfam" id="PF01435">
    <property type="entry name" value="Peptidase_M48"/>
    <property type="match status" value="1"/>
</dbReference>
<keyword evidence="1 6" id="KW-0645">Protease</keyword>
<feature type="domain" description="Peptidase M48" evidence="7">
    <location>
        <begin position="27"/>
        <end position="190"/>
    </location>
</feature>
<protein>
    <submittedName>
        <fullName evidence="8">M48 family metallopeptidase</fullName>
    </submittedName>
</protein>
<evidence type="ECO:0000256" key="1">
    <source>
        <dbReference type="ARBA" id="ARBA00022670"/>
    </source>
</evidence>
<evidence type="ECO:0000259" key="7">
    <source>
        <dbReference type="Pfam" id="PF01435"/>
    </source>
</evidence>
<name>A0ABT1TKT7_9GAMM</name>
<organism evidence="8 9">
    <name type="scientific">Methylomonas subterranea</name>
    <dbReference type="NCBI Taxonomy" id="2952225"/>
    <lineage>
        <taxon>Bacteria</taxon>
        <taxon>Pseudomonadati</taxon>
        <taxon>Pseudomonadota</taxon>
        <taxon>Gammaproteobacteria</taxon>
        <taxon>Methylococcales</taxon>
        <taxon>Methylococcaceae</taxon>
        <taxon>Methylomonas</taxon>
    </lineage>
</organism>
<dbReference type="InterPro" id="IPR001915">
    <property type="entry name" value="Peptidase_M48"/>
</dbReference>
<keyword evidence="4 6" id="KW-0862">Zinc</keyword>
<evidence type="ECO:0000313" key="9">
    <source>
        <dbReference type="Proteomes" id="UP001524499"/>
    </source>
</evidence>
<proteinExistence type="inferred from homology"/>
<evidence type="ECO:0000256" key="3">
    <source>
        <dbReference type="ARBA" id="ARBA00022801"/>
    </source>
</evidence>
<dbReference type="EMBL" id="JANIBJ010000046">
    <property type="protein sequence ID" value="MCQ8106073.1"/>
    <property type="molecule type" value="Genomic_DNA"/>
</dbReference>